<organism evidence="5 6">
    <name type="scientific">Meira miltonrushii</name>
    <dbReference type="NCBI Taxonomy" id="1280837"/>
    <lineage>
        <taxon>Eukaryota</taxon>
        <taxon>Fungi</taxon>
        <taxon>Dikarya</taxon>
        <taxon>Basidiomycota</taxon>
        <taxon>Ustilaginomycotina</taxon>
        <taxon>Exobasidiomycetes</taxon>
        <taxon>Exobasidiales</taxon>
        <taxon>Brachybasidiaceae</taxon>
        <taxon>Meira</taxon>
    </lineage>
</organism>
<feature type="compositionally biased region" description="Acidic residues" evidence="2">
    <location>
        <begin position="317"/>
        <end position="326"/>
    </location>
</feature>
<feature type="region of interest" description="Disordered" evidence="2">
    <location>
        <begin position="666"/>
        <end position="712"/>
    </location>
</feature>
<dbReference type="InParanoid" id="A0A316VI56"/>
<evidence type="ECO:0000256" key="2">
    <source>
        <dbReference type="SAM" id="MobiDB-lite"/>
    </source>
</evidence>
<feature type="compositionally biased region" description="Acidic residues" evidence="2">
    <location>
        <begin position="352"/>
        <end position="364"/>
    </location>
</feature>
<dbReference type="GO" id="GO:0008270">
    <property type="term" value="F:zinc ion binding"/>
    <property type="evidence" value="ECO:0007669"/>
    <property type="project" value="UniProtKB-KW"/>
</dbReference>
<dbReference type="PROSITE" id="PS51787">
    <property type="entry name" value="LON_N"/>
    <property type="match status" value="1"/>
</dbReference>
<feature type="domain" description="RING-type" evidence="3">
    <location>
        <begin position="440"/>
        <end position="478"/>
    </location>
</feature>
<feature type="compositionally biased region" description="Basic residues" evidence="2">
    <location>
        <begin position="377"/>
        <end position="386"/>
    </location>
</feature>
<dbReference type="Gene3D" id="1.20.58.1480">
    <property type="match status" value="1"/>
</dbReference>
<evidence type="ECO:0000256" key="1">
    <source>
        <dbReference type="PROSITE-ProRule" id="PRU00175"/>
    </source>
</evidence>
<proteinExistence type="predicted"/>
<dbReference type="OrthoDB" id="264917at2759"/>
<dbReference type="InterPro" id="IPR013083">
    <property type="entry name" value="Znf_RING/FYVE/PHD"/>
</dbReference>
<dbReference type="GeneID" id="37024333"/>
<dbReference type="Pfam" id="PF02190">
    <property type="entry name" value="LON_substr_bdg"/>
    <property type="match status" value="1"/>
</dbReference>
<dbReference type="RefSeq" id="XP_025357030.1">
    <property type="nucleotide sequence ID" value="XM_025502552.1"/>
</dbReference>
<dbReference type="Pfam" id="PF15227">
    <property type="entry name" value="zf-C3HC4_4"/>
    <property type="match status" value="1"/>
</dbReference>
<feature type="domain" description="Lon N-terminal" evidence="4">
    <location>
        <begin position="546"/>
        <end position="841"/>
    </location>
</feature>
<dbReference type="SUPFAM" id="SSF88697">
    <property type="entry name" value="PUA domain-like"/>
    <property type="match status" value="1"/>
</dbReference>
<dbReference type="EMBL" id="KZ819602">
    <property type="protein sequence ID" value="PWN36728.1"/>
    <property type="molecule type" value="Genomic_DNA"/>
</dbReference>
<dbReference type="PANTHER" id="PTHR23327:SF42">
    <property type="entry name" value="LON PEPTIDASE N-TERMINAL DOMAIN AND RING FINGER PROTEIN C14F5.10C"/>
    <property type="match status" value="1"/>
</dbReference>
<keyword evidence="1" id="KW-0479">Metal-binding</keyword>
<sequence>MTAPNEHAKLSAKDVGELNLVPPPAVSSAAQVMVADMDFLNAPRMSARTLALHLLQLTECPSCHQPVQEPVTLPCGHSSCLACIMQMGRSSDEMADSAVLMPSTSHLPPRLPLATTVVACPLTGCSRSAIGRGLGMWKGHLATFGAGSTQQNQSLSSTADDAIDGPGELPLDGFVVPTNRDSSSLSVIRPQRRESFSSKYAISKYGTEGQHITKESSLLRTDVTLSKAIDTLRRFANIPDMPTYLPQRQSQSTLHRGAGSSRGRRRTRGNRQKLHTRSTQDDTRTQIDERFLAVMGASEEGVDSGTIGGVSAVVESSTEDEEDESDDHSHEEFESDYDEHAYDGGIRTSLATDEDFFDDDDDEIGGAFARQDENRKSEKRVRRHTLQRQSISHTQLPHGSLAETIKEAELDDDEALEQPFSSRQLVLDSLHTDMMDIMECQLCYMLLYQPLTTPCGHTFCRRCFSRSLDHSTSCPLCRTDMPPFSFFQEHPCSSTLVKLMTASITRKEKEEGIAEVAEGADINIWGMANMYQERKLAIENEERESLLSTPIFVCTLGFPFMPTILHIFEPRYRLMIRRCLESGHPRFGMVMHSQDMSTSTPGMSSYGTMLEIKTVKMLPDGRSMIETVGSHRFRVMENGSLDGYSVGRIERVDDVPAEAEHDLEQASMGNFSLWNESSPRSSDRGNRSSESGNVSGSSGDSFSPSSANSSTMMTMAEAREAHAAFQAAIGLDSLNRHAAADEPRRPTTVNAAATFVQRPIAELIGVCRSFIETLRSGSAPWLMTRLNDTYGPMPDPSNVAAFGYWMALVMPIDEHEKAKLLPIRSSRLRLCIVVYWIEQLRQTWWFNHGCSIQ</sequence>
<keyword evidence="1" id="KW-0863">Zinc-finger</keyword>
<feature type="domain" description="RING-type" evidence="3">
    <location>
        <begin position="60"/>
        <end position="122"/>
    </location>
</feature>
<dbReference type="Gene3D" id="3.30.40.10">
    <property type="entry name" value="Zinc/RING finger domain, C3HC4 (zinc finger)"/>
    <property type="match status" value="2"/>
</dbReference>
<dbReference type="InterPro" id="IPR003111">
    <property type="entry name" value="Lon_prtase_N"/>
</dbReference>
<feature type="region of interest" description="Disordered" evidence="2">
    <location>
        <begin position="240"/>
        <end position="286"/>
    </location>
</feature>
<dbReference type="GO" id="GO:0061630">
    <property type="term" value="F:ubiquitin protein ligase activity"/>
    <property type="evidence" value="ECO:0007669"/>
    <property type="project" value="TreeGrafter"/>
</dbReference>
<dbReference type="SUPFAM" id="SSF57850">
    <property type="entry name" value="RING/U-box"/>
    <property type="match status" value="2"/>
</dbReference>
<feature type="compositionally biased region" description="Low complexity" evidence="2">
    <location>
        <begin position="688"/>
        <end position="710"/>
    </location>
</feature>
<dbReference type="AlphaFoldDB" id="A0A316VI56"/>
<feature type="compositionally biased region" description="Basic residues" evidence="2">
    <location>
        <begin position="262"/>
        <end position="276"/>
    </location>
</feature>
<evidence type="ECO:0000313" key="6">
    <source>
        <dbReference type="Proteomes" id="UP000245771"/>
    </source>
</evidence>
<dbReference type="InterPro" id="IPR001841">
    <property type="entry name" value="Znf_RING"/>
</dbReference>
<feature type="compositionally biased region" description="Polar residues" evidence="2">
    <location>
        <begin position="387"/>
        <end position="396"/>
    </location>
</feature>
<keyword evidence="1" id="KW-0862">Zinc</keyword>
<name>A0A316VI56_9BASI</name>
<dbReference type="STRING" id="1280837.A0A316VI56"/>
<dbReference type="Pfam" id="PF13923">
    <property type="entry name" value="zf-C3HC4_2"/>
    <property type="match status" value="1"/>
</dbReference>
<dbReference type="InterPro" id="IPR046336">
    <property type="entry name" value="Lon_prtase_N_sf"/>
</dbReference>
<evidence type="ECO:0000259" key="4">
    <source>
        <dbReference type="PROSITE" id="PS51787"/>
    </source>
</evidence>
<accession>A0A316VI56</accession>
<dbReference type="CDD" id="cd16514">
    <property type="entry name" value="RING-HC_LONFs_rpt2"/>
    <property type="match status" value="1"/>
</dbReference>
<feature type="compositionally biased region" description="Polar residues" evidence="2">
    <location>
        <begin position="667"/>
        <end position="680"/>
    </location>
</feature>
<dbReference type="Proteomes" id="UP000245771">
    <property type="component" value="Unassembled WGS sequence"/>
</dbReference>
<feature type="region of interest" description="Disordered" evidence="2">
    <location>
        <begin position="314"/>
        <end position="396"/>
    </location>
</feature>
<dbReference type="SMART" id="SM00464">
    <property type="entry name" value="LON"/>
    <property type="match status" value="1"/>
</dbReference>
<evidence type="ECO:0000313" key="5">
    <source>
        <dbReference type="EMBL" id="PWN36728.1"/>
    </source>
</evidence>
<keyword evidence="6" id="KW-1185">Reference proteome</keyword>
<dbReference type="SMART" id="SM00184">
    <property type="entry name" value="RING"/>
    <property type="match status" value="2"/>
</dbReference>
<gene>
    <name evidence="5" type="ORF">FA14DRAFT_6026</name>
</gene>
<dbReference type="PROSITE" id="PS50089">
    <property type="entry name" value="ZF_RING_2"/>
    <property type="match status" value="2"/>
</dbReference>
<dbReference type="InterPro" id="IPR015947">
    <property type="entry name" value="PUA-like_sf"/>
</dbReference>
<evidence type="ECO:0000259" key="3">
    <source>
        <dbReference type="PROSITE" id="PS50089"/>
    </source>
</evidence>
<protein>
    <submittedName>
        <fullName evidence="5">LON-domain-containing protein</fullName>
    </submittedName>
</protein>
<dbReference type="PANTHER" id="PTHR23327">
    <property type="entry name" value="RING FINGER PROTEIN 127"/>
    <property type="match status" value="1"/>
</dbReference>
<reference evidence="5 6" key="1">
    <citation type="journal article" date="2018" name="Mol. Biol. Evol.">
        <title>Broad Genomic Sampling Reveals a Smut Pathogenic Ancestry of the Fungal Clade Ustilaginomycotina.</title>
        <authorList>
            <person name="Kijpornyongpan T."/>
            <person name="Mondo S.J."/>
            <person name="Barry K."/>
            <person name="Sandor L."/>
            <person name="Lee J."/>
            <person name="Lipzen A."/>
            <person name="Pangilinan J."/>
            <person name="LaButti K."/>
            <person name="Hainaut M."/>
            <person name="Henrissat B."/>
            <person name="Grigoriev I.V."/>
            <person name="Spatafora J.W."/>
            <person name="Aime M.C."/>
        </authorList>
    </citation>
    <scope>NUCLEOTIDE SEQUENCE [LARGE SCALE GENOMIC DNA]</scope>
    <source>
        <strain evidence="5 6">MCA 3882</strain>
    </source>
</reference>
<feature type="compositionally biased region" description="Basic and acidic residues" evidence="2">
    <location>
        <begin position="327"/>
        <end position="342"/>
    </location>
</feature>
<dbReference type="Gene3D" id="2.30.130.40">
    <property type="entry name" value="LON domain-like"/>
    <property type="match status" value="1"/>
</dbReference>